<dbReference type="FunFam" id="3.40.50.300:FF:000740">
    <property type="entry name" value="Putative GTP-binding protein 1"/>
    <property type="match status" value="1"/>
</dbReference>
<evidence type="ECO:0000256" key="1">
    <source>
        <dbReference type="ARBA" id="ARBA00000439"/>
    </source>
</evidence>
<feature type="domain" description="OBG-type G" evidence="15">
    <location>
        <begin position="665"/>
        <end position="890"/>
    </location>
</feature>
<keyword evidence="10 13" id="KW-0119">Carbohydrate metabolism</keyword>
<dbReference type="InterPro" id="IPR017853">
    <property type="entry name" value="GH"/>
</dbReference>
<evidence type="ECO:0000256" key="6">
    <source>
        <dbReference type="ARBA" id="ARBA00022679"/>
    </source>
</evidence>
<evidence type="ECO:0000259" key="15">
    <source>
        <dbReference type="PROSITE" id="PS51710"/>
    </source>
</evidence>
<evidence type="ECO:0000256" key="4">
    <source>
        <dbReference type="ARBA" id="ARBA00012560"/>
    </source>
</evidence>
<feature type="region of interest" description="Disordered" evidence="14">
    <location>
        <begin position="568"/>
        <end position="589"/>
    </location>
</feature>
<dbReference type="GO" id="GO:0005975">
    <property type="term" value="P:carbohydrate metabolic process"/>
    <property type="evidence" value="ECO:0007669"/>
    <property type="project" value="InterPro"/>
</dbReference>
<dbReference type="GO" id="GO:0004134">
    <property type="term" value="F:4-alpha-glucanotransferase activity"/>
    <property type="evidence" value="ECO:0007669"/>
    <property type="project" value="UniProtKB-EC"/>
</dbReference>
<dbReference type="EC" id="2.4.1.25" evidence="4 13"/>
<dbReference type="InterPro" id="IPR004095">
    <property type="entry name" value="TGS"/>
</dbReference>
<dbReference type="InterPro" id="IPR045001">
    <property type="entry name" value="DRG"/>
</dbReference>
<gene>
    <name evidence="17" type="ORF">HPP92_016241</name>
</gene>
<organism evidence="17 18">
    <name type="scientific">Vanilla planifolia</name>
    <name type="common">Vanilla</name>
    <dbReference type="NCBI Taxonomy" id="51239"/>
    <lineage>
        <taxon>Eukaryota</taxon>
        <taxon>Viridiplantae</taxon>
        <taxon>Streptophyta</taxon>
        <taxon>Embryophyta</taxon>
        <taxon>Tracheophyta</taxon>
        <taxon>Spermatophyta</taxon>
        <taxon>Magnoliopsida</taxon>
        <taxon>Liliopsida</taxon>
        <taxon>Asparagales</taxon>
        <taxon>Orchidaceae</taxon>
        <taxon>Vanilloideae</taxon>
        <taxon>Vanilleae</taxon>
        <taxon>Vanilla</taxon>
    </lineage>
</organism>
<dbReference type="Pfam" id="PF16897">
    <property type="entry name" value="MMR_HSR1_Xtn"/>
    <property type="match status" value="1"/>
</dbReference>
<dbReference type="SUPFAM" id="SSF52540">
    <property type="entry name" value="P-loop containing nucleoside triphosphate hydrolases"/>
    <property type="match status" value="1"/>
</dbReference>
<dbReference type="FunFam" id="3.20.20.80:FF:000193">
    <property type="entry name" value="4-alpha-glucanotransferase, chloroplastic/amyloplastic"/>
    <property type="match status" value="1"/>
</dbReference>
<dbReference type="NCBIfam" id="TIGR00231">
    <property type="entry name" value="small_GTP"/>
    <property type="match status" value="1"/>
</dbReference>
<dbReference type="EMBL" id="JADCNM010000008">
    <property type="protein sequence ID" value="KAG0471695.1"/>
    <property type="molecule type" value="Genomic_DNA"/>
</dbReference>
<dbReference type="InterPro" id="IPR027417">
    <property type="entry name" value="P-loop_NTPase"/>
</dbReference>
<dbReference type="GO" id="GO:0009501">
    <property type="term" value="C:amyloplast"/>
    <property type="evidence" value="ECO:0007669"/>
    <property type="project" value="UniProtKB-SubCell"/>
</dbReference>
<accession>A0A835QEF3</accession>
<evidence type="ECO:0000256" key="9">
    <source>
        <dbReference type="ARBA" id="ARBA00023234"/>
    </source>
</evidence>
<comment type="catalytic activity">
    <reaction evidence="1 13">
        <text>Transfers a segment of a (1-&gt;4)-alpha-D-glucan to a new position in an acceptor, which may be glucose or a (1-&gt;4)-alpha-D-glucan.</text>
        <dbReference type="EC" id="2.4.1.25"/>
    </reaction>
</comment>
<dbReference type="InterPro" id="IPR031662">
    <property type="entry name" value="GTP-binding_2"/>
</dbReference>
<evidence type="ECO:0000256" key="13">
    <source>
        <dbReference type="RuleBase" id="RU361207"/>
    </source>
</evidence>
<dbReference type="CDD" id="cd17230">
    <property type="entry name" value="TGS_DRG1"/>
    <property type="match status" value="1"/>
</dbReference>
<evidence type="ECO:0000256" key="2">
    <source>
        <dbReference type="ARBA" id="ARBA00004602"/>
    </source>
</evidence>
<dbReference type="Pfam" id="PF02446">
    <property type="entry name" value="Glyco_hydro_77"/>
    <property type="match status" value="1"/>
</dbReference>
<dbReference type="Pfam" id="PF01926">
    <property type="entry name" value="MMR_HSR1"/>
    <property type="match status" value="1"/>
</dbReference>
<keyword evidence="7" id="KW-0547">Nucleotide-binding</keyword>
<dbReference type="Gene3D" id="6.10.140.1070">
    <property type="match status" value="2"/>
</dbReference>
<dbReference type="Proteomes" id="UP000639772">
    <property type="component" value="Unassembled WGS sequence"/>
</dbReference>
<dbReference type="FunFam" id="3.10.20.30:FF:000003">
    <property type="entry name" value="Developmentally-regulated GTP-binding protein 1"/>
    <property type="match status" value="1"/>
</dbReference>
<dbReference type="Pfam" id="PF02824">
    <property type="entry name" value="TGS"/>
    <property type="match status" value="1"/>
</dbReference>
<evidence type="ECO:0000256" key="11">
    <source>
        <dbReference type="ARBA" id="ARBA00031423"/>
    </source>
</evidence>
<evidence type="ECO:0000256" key="7">
    <source>
        <dbReference type="ARBA" id="ARBA00022741"/>
    </source>
</evidence>
<dbReference type="NCBIfam" id="TIGR00217">
    <property type="entry name" value="malQ"/>
    <property type="match status" value="1"/>
</dbReference>
<dbReference type="InterPro" id="IPR006073">
    <property type="entry name" value="GTP-bd"/>
</dbReference>
<proteinExistence type="inferred from homology"/>
<name>A0A835QEF3_VANPL</name>
<reference evidence="17 18" key="1">
    <citation type="journal article" date="2020" name="Nat. Food">
        <title>A phased Vanilla planifolia genome enables genetic improvement of flavour and production.</title>
        <authorList>
            <person name="Hasing T."/>
            <person name="Tang H."/>
            <person name="Brym M."/>
            <person name="Khazi F."/>
            <person name="Huang T."/>
            <person name="Chambers A.H."/>
        </authorList>
    </citation>
    <scope>NUCLEOTIDE SEQUENCE [LARGE SCALE GENOMIC DNA]</scope>
    <source>
        <tissue evidence="17">Leaf</tissue>
    </source>
</reference>
<evidence type="ECO:0000256" key="12">
    <source>
        <dbReference type="ARBA" id="ARBA00031501"/>
    </source>
</evidence>
<dbReference type="OrthoDB" id="6123450at2759"/>
<dbReference type="InterPro" id="IPR012675">
    <property type="entry name" value="Beta-grasp_dom_sf"/>
</dbReference>
<dbReference type="PRINTS" id="PR00326">
    <property type="entry name" value="GTP1OBG"/>
</dbReference>
<dbReference type="InterPro" id="IPR003385">
    <property type="entry name" value="Glyco_hydro_77"/>
</dbReference>
<evidence type="ECO:0000313" key="17">
    <source>
        <dbReference type="EMBL" id="KAG0471695.1"/>
    </source>
</evidence>
<evidence type="ECO:0000259" key="16">
    <source>
        <dbReference type="PROSITE" id="PS51880"/>
    </source>
</evidence>
<dbReference type="AlphaFoldDB" id="A0A835QEF3"/>
<dbReference type="GO" id="GO:0003924">
    <property type="term" value="F:GTPase activity"/>
    <property type="evidence" value="ECO:0007669"/>
    <property type="project" value="InterPro"/>
</dbReference>
<dbReference type="Gene3D" id="3.10.20.30">
    <property type="match status" value="1"/>
</dbReference>
<dbReference type="GO" id="GO:0005525">
    <property type="term" value="F:GTP binding"/>
    <property type="evidence" value="ECO:0007669"/>
    <property type="project" value="UniProtKB-KW"/>
</dbReference>
<dbReference type="InterPro" id="IPR006074">
    <property type="entry name" value="GTP1-OBG_CS"/>
</dbReference>
<dbReference type="PROSITE" id="PS51710">
    <property type="entry name" value="G_OBG"/>
    <property type="match status" value="1"/>
</dbReference>
<comment type="similarity">
    <text evidence="3 13">Belongs to the disproportionating enzyme family.</text>
</comment>
<keyword evidence="9" id="KW-0934">Plastid</keyword>
<dbReference type="PANTHER" id="PTHR32438:SF5">
    <property type="entry name" value="4-ALPHA-GLUCANOTRANSFERASE DPE1, CHLOROPLASTIC_AMYLOPLASTIC"/>
    <property type="match status" value="1"/>
</dbReference>
<evidence type="ECO:0000256" key="10">
    <source>
        <dbReference type="ARBA" id="ARBA00023277"/>
    </source>
</evidence>
<dbReference type="NCBIfam" id="NF011080">
    <property type="entry name" value="PRK14508.1-3"/>
    <property type="match status" value="1"/>
</dbReference>
<comment type="subcellular location">
    <subcellularLocation>
        <location evidence="2">Plastid</location>
        <location evidence="2">Amyloplast</location>
    </subcellularLocation>
</comment>
<keyword evidence="6 13" id="KW-0808">Transferase</keyword>
<dbReference type="PROSITE" id="PS51880">
    <property type="entry name" value="TGS"/>
    <property type="match status" value="1"/>
</dbReference>
<dbReference type="GO" id="GO:0019003">
    <property type="term" value="F:GDP binding"/>
    <property type="evidence" value="ECO:0007669"/>
    <property type="project" value="UniProtKB-ARBA"/>
</dbReference>
<dbReference type="PANTHER" id="PTHR32438">
    <property type="entry name" value="4-ALPHA-GLUCANOTRANSFERASE DPE1, CHLOROPLASTIC/AMYLOPLASTIC"/>
    <property type="match status" value="1"/>
</dbReference>
<dbReference type="Gene3D" id="3.20.20.80">
    <property type="entry name" value="Glycosidases"/>
    <property type="match status" value="1"/>
</dbReference>
<dbReference type="PROSITE" id="PS00905">
    <property type="entry name" value="GTP1_OBG"/>
    <property type="match status" value="1"/>
</dbReference>
<feature type="domain" description="TGS" evidence="16">
    <location>
        <begin position="890"/>
        <end position="966"/>
    </location>
</feature>
<evidence type="ECO:0000256" key="14">
    <source>
        <dbReference type="SAM" id="MobiDB-lite"/>
    </source>
</evidence>
<keyword evidence="8" id="KW-0342">GTP-binding</keyword>
<evidence type="ECO:0000256" key="8">
    <source>
        <dbReference type="ARBA" id="ARBA00023134"/>
    </source>
</evidence>
<evidence type="ECO:0000256" key="3">
    <source>
        <dbReference type="ARBA" id="ARBA00005684"/>
    </source>
</evidence>
<evidence type="ECO:0000256" key="5">
    <source>
        <dbReference type="ARBA" id="ARBA00022676"/>
    </source>
</evidence>
<keyword evidence="5 13" id="KW-0328">Glycosyltransferase</keyword>
<dbReference type="CDD" id="cd01896">
    <property type="entry name" value="DRG"/>
    <property type="match status" value="1"/>
</dbReference>
<evidence type="ECO:0000313" key="18">
    <source>
        <dbReference type="Proteomes" id="UP000639772"/>
    </source>
</evidence>
<comment type="caution">
    <text evidence="17">The sequence shown here is derived from an EMBL/GenBank/DDBJ whole genome shotgun (WGS) entry which is preliminary data.</text>
</comment>
<dbReference type="SUPFAM" id="SSF81271">
    <property type="entry name" value="TGS-like"/>
    <property type="match status" value="1"/>
</dbReference>
<protein>
    <recommendedName>
        <fullName evidence="4 13">4-alpha-glucanotransferase</fullName>
        <ecNumber evidence="4 13">2.4.1.25</ecNumber>
    </recommendedName>
    <alternativeName>
        <fullName evidence="11 13">Amylomaltase</fullName>
    </alternativeName>
    <alternativeName>
        <fullName evidence="12 13">Disproportionating enzyme</fullName>
    </alternativeName>
</protein>
<dbReference type="InterPro" id="IPR031167">
    <property type="entry name" value="G_OBG"/>
</dbReference>
<dbReference type="SUPFAM" id="SSF51445">
    <property type="entry name" value="(Trans)glycosidases"/>
    <property type="match status" value="1"/>
</dbReference>
<sequence length="968" mass="108172">MALCGLPLAVRHALVFSSPAWGARDCFDGIRPLHLSISTSNRPSPAVRSVFKATVDATAVGVGEDLPNVYGSQFPVASPSERRRAGVLLHPTSLRGPYGIGDFGGEAFRFLEWLHSAGCSVWQVLPLVPPGRKSQEDGSPYSGQDANCGNTLLISLEELVKDGLLMENELPKPMEMEKVHFSTVAGIKDPLIAKAAERLISSQGDLKLQFERFCKDPALSCWLEDAALFAAIDDDINAFSWVEWPENLKDRHICGLEQMKQRHKDFIQKFFAQQFLFQRQWKKIRSRAHELGISIMGDMPIYVGHHSADVWANRRSFLLNRKGYPILVSGVPPDAFSETGQLWGSPLYDWRAMEGNGYAWWIQRVKRALDLYDEFRIDHFRGLAGFWAVPFEAKVAMFGRWKAGPGKPFFDAIFKAVGKISIIAEDLGVITEDVIQLRKAIEAPGMAVLQFAFGSGSDNPHLLHNHELDQVVYTGTHDNDTVVGWWERLSEKEKHNVQKYLRMASEADDISWVLIHGAISSVARTAIIPMQDILGLGNSARMNIPATQLGNWSWRIPSRISFDDLEPEAERLRESTPNRSSPPGEGGDWKTSVVDFAGEIMATVMQKIKDIEDEMARTQKNKATAHHLGLLKAKLAKLRRELLAPSSKGGGGAGEGFDVTKSGDARVGLVGFPSVGKSTLLNKLTGTFSEVASYEFTTLTCIPGVIIYRGAKIQLLDLPGIIEGAKDGKGRGRQVISTARTCNCILIVLDAIKPITHKRIIEKELEGFGIRLNKEPPNLTFRRKDKGGINLTSIIANTLLDLETVKAICSEYRIHNADINLRYDASADDLIDVIEGSRIYMPCIYVVNKIDQITLEELEILDKLPHYCPVSAHLEWNLDGLLEKIWEYLNLTRIYTKPKGMNPDYEDPVILSSKKRTMEDFCSKIHKDMLKQFKYALVWGSSVKHKPQRVGKEHELEDEDVVQIIKKV</sequence>
<keyword evidence="9" id="KW-0035">Amyloplast</keyword>
<dbReference type="InterPro" id="IPR012676">
    <property type="entry name" value="TGS-like"/>
</dbReference>
<dbReference type="InterPro" id="IPR005225">
    <property type="entry name" value="Small_GTP-bd"/>
</dbReference>